<evidence type="ECO:0000313" key="2">
    <source>
        <dbReference type="Proteomes" id="UP000807769"/>
    </source>
</evidence>
<dbReference type="Proteomes" id="UP000807769">
    <property type="component" value="Unassembled WGS sequence"/>
</dbReference>
<gene>
    <name evidence="1" type="ORF">BJ212DRAFT_1586656</name>
</gene>
<reference evidence="1" key="1">
    <citation type="journal article" date="2020" name="New Phytol.">
        <title>Comparative genomics reveals dynamic genome evolution in host specialist ectomycorrhizal fungi.</title>
        <authorList>
            <person name="Lofgren L.A."/>
            <person name="Nguyen N.H."/>
            <person name="Vilgalys R."/>
            <person name="Ruytinx J."/>
            <person name="Liao H.L."/>
            <person name="Branco S."/>
            <person name="Kuo A."/>
            <person name="LaButti K."/>
            <person name="Lipzen A."/>
            <person name="Andreopoulos W."/>
            <person name="Pangilinan J."/>
            <person name="Riley R."/>
            <person name="Hundley H."/>
            <person name="Na H."/>
            <person name="Barry K."/>
            <person name="Grigoriev I.V."/>
            <person name="Stajich J.E."/>
            <person name="Kennedy P.G."/>
        </authorList>
    </citation>
    <scope>NUCLEOTIDE SEQUENCE</scope>
    <source>
        <strain evidence="1">MN1</strain>
    </source>
</reference>
<evidence type="ECO:0000313" key="1">
    <source>
        <dbReference type="EMBL" id="KAG1819850.1"/>
    </source>
</evidence>
<keyword evidence="2" id="KW-1185">Reference proteome</keyword>
<comment type="caution">
    <text evidence="1">The sequence shown here is derived from an EMBL/GenBank/DDBJ whole genome shotgun (WGS) entry which is preliminary data.</text>
</comment>
<dbReference type="RefSeq" id="XP_041195385.1">
    <property type="nucleotide sequence ID" value="XM_041342389.1"/>
</dbReference>
<protein>
    <submittedName>
        <fullName evidence="1">Uncharacterized protein</fullName>
    </submittedName>
</protein>
<dbReference type="AlphaFoldDB" id="A0A9P7JFV5"/>
<sequence>MSPIYMGIAGGIRGKAESMGVVLETQKCDSGKDGKVDGLNGLHNTCYNHPLMIAVLEELNVDRDLGLCVAQKRLFLYERLRISDRKFASIKHRCPPGSVTFQANLRAKALTRTKARAHNRSTQRIKEGIVNMWRVHLCENTFLQPQAYTVAKCTSSTSLNGALSDPVHSASIGT</sequence>
<dbReference type="GeneID" id="64636405"/>
<organism evidence="1 2">
    <name type="scientific">Suillus subaureus</name>
    <dbReference type="NCBI Taxonomy" id="48587"/>
    <lineage>
        <taxon>Eukaryota</taxon>
        <taxon>Fungi</taxon>
        <taxon>Dikarya</taxon>
        <taxon>Basidiomycota</taxon>
        <taxon>Agaricomycotina</taxon>
        <taxon>Agaricomycetes</taxon>
        <taxon>Agaricomycetidae</taxon>
        <taxon>Boletales</taxon>
        <taxon>Suillineae</taxon>
        <taxon>Suillaceae</taxon>
        <taxon>Suillus</taxon>
    </lineage>
</organism>
<proteinExistence type="predicted"/>
<dbReference type="EMBL" id="JABBWG010000009">
    <property type="protein sequence ID" value="KAG1819850.1"/>
    <property type="molecule type" value="Genomic_DNA"/>
</dbReference>
<name>A0A9P7JFV5_9AGAM</name>
<accession>A0A9P7JFV5</accession>